<keyword evidence="1" id="KW-0456">Lyase</keyword>
<evidence type="ECO:0000313" key="4">
    <source>
        <dbReference type="Proteomes" id="UP000248021"/>
    </source>
</evidence>
<dbReference type="InterPro" id="IPR006680">
    <property type="entry name" value="Amidohydro-rel"/>
</dbReference>
<dbReference type="PANTHER" id="PTHR21240:SF28">
    <property type="entry name" value="ISO-OROTATE DECARBOXYLASE (EUROFUNG)"/>
    <property type="match status" value="1"/>
</dbReference>
<dbReference type="Gene3D" id="3.20.20.140">
    <property type="entry name" value="Metal-dependent hydrolases"/>
    <property type="match status" value="1"/>
</dbReference>
<dbReference type="GO" id="GO:0005737">
    <property type="term" value="C:cytoplasm"/>
    <property type="evidence" value="ECO:0007669"/>
    <property type="project" value="TreeGrafter"/>
</dbReference>
<dbReference type="Proteomes" id="UP000248021">
    <property type="component" value="Unassembled WGS sequence"/>
</dbReference>
<comment type="caution">
    <text evidence="3">The sequence shown here is derived from an EMBL/GenBank/DDBJ whole genome shotgun (WGS) entry which is preliminary data.</text>
</comment>
<evidence type="ECO:0000256" key="1">
    <source>
        <dbReference type="ARBA" id="ARBA00023239"/>
    </source>
</evidence>
<organism evidence="3 4">
    <name type="scientific">Chelatococcus asaccharovorans</name>
    <dbReference type="NCBI Taxonomy" id="28210"/>
    <lineage>
        <taxon>Bacteria</taxon>
        <taxon>Pseudomonadati</taxon>
        <taxon>Pseudomonadota</taxon>
        <taxon>Alphaproteobacteria</taxon>
        <taxon>Hyphomicrobiales</taxon>
        <taxon>Chelatococcaceae</taxon>
        <taxon>Chelatococcus</taxon>
    </lineage>
</organism>
<dbReference type="RefSeq" id="WP_170147193.1">
    <property type="nucleotide sequence ID" value="NZ_JAHBRY010000001.1"/>
</dbReference>
<dbReference type="InterPro" id="IPR032466">
    <property type="entry name" value="Metal_Hydrolase"/>
</dbReference>
<dbReference type="PANTHER" id="PTHR21240">
    <property type="entry name" value="2-AMINO-3-CARBOXYLMUCONATE-6-SEMIALDEHYDE DECARBOXYLASE"/>
    <property type="match status" value="1"/>
</dbReference>
<dbReference type="SUPFAM" id="SSF51556">
    <property type="entry name" value="Metallo-dependent hydrolases"/>
    <property type="match status" value="1"/>
</dbReference>
<dbReference type="GO" id="GO:0019748">
    <property type="term" value="P:secondary metabolic process"/>
    <property type="evidence" value="ECO:0007669"/>
    <property type="project" value="TreeGrafter"/>
</dbReference>
<protein>
    <submittedName>
        <fullName evidence="3">Amidohydrolase family protein</fullName>
    </submittedName>
</protein>
<keyword evidence="4" id="KW-1185">Reference proteome</keyword>
<evidence type="ECO:0000259" key="2">
    <source>
        <dbReference type="Pfam" id="PF04909"/>
    </source>
</evidence>
<keyword evidence="3" id="KW-0378">Hydrolase</keyword>
<dbReference type="InterPro" id="IPR032465">
    <property type="entry name" value="ACMSD"/>
</dbReference>
<dbReference type="AlphaFoldDB" id="A0A2V3U8H5"/>
<dbReference type="Pfam" id="PF04909">
    <property type="entry name" value="Amidohydro_2"/>
    <property type="match status" value="1"/>
</dbReference>
<name>A0A2V3U8H5_9HYPH</name>
<proteinExistence type="predicted"/>
<reference evidence="3 4" key="1">
    <citation type="submission" date="2018-05" db="EMBL/GenBank/DDBJ databases">
        <title>Genomic Encyclopedia of Type Strains, Phase IV (KMG-IV): sequencing the most valuable type-strain genomes for metagenomic binning, comparative biology and taxonomic classification.</title>
        <authorList>
            <person name="Goeker M."/>
        </authorList>
    </citation>
    <scope>NUCLEOTIDE SEQUENCE [LARGE SCALE GENOMIC DNA]</scope>
    <source>
        <strain evidence="3 4">DSM 6462</strain>
    </source>
</reference>
<dbReference type="GO" id="GO:0016787">
    <property type="term" value="F:hydrolase activity"/>
    <property type="evidence" value="ECO:0007669"/>
    <property type="project" value="UniProtKB-KW"/>
</dbReference>
<dbReference type="EMBL" id="QJJK01000004">
    <property type="protein sequence ID" value="PXW60115.1"/>
    <property type="molecule type" value="Genomic_DNA"/>
</dbReference>
<feature type="domain" description="Amidohydrolase-related" evidence="2">
    <location>
        <begin position="77"/>
        <end position="307"/>
    </location>
</feature>
<gene>
    <name evidence="3" type="ORF">C7450_104167</name>
</gene>
<sequence>MLRDFCRFAGVTRFETLFPRMPEGWARHFDRYEWTGAVDLASNHIRVSDRFSHPPLEAFEPERLTVPSIVIPYQGLIVNGWADPVAAAVFVDALNAHALDQWAGDNARIALVINPHDPNGSAETLKAHRGDSRVGAITIPLTTAMLGQGIWDPVYRVVEEANWPVIIHFSGVEGAYLGAPPLAGAPHTNALSRHILMPHLAESNLASLVFEGTFYRFPRLQVVLAGFGFKWLPSLLRRMDQEWRNFRSDMPWVKDKPSAMVMRNVWVTTYPAGEATRPDTWEGEFSDELSRRLVFSSNAPFDSDDEQAVEAALGGKWLDRIASNSLELSGIVAAGR</sequence>
<accession>A0A2V3U8H5</accession>
<evidence type="ECO:0000313" key="3">
    <source>
        <dbReference type="EMBL" id="PXW60115.1"/>
    </source>
</evidence>
<dbReference type="GO" id="GO:0016831">
    <property type="term" value="F:carboxy-lyase activity"/>
    <property type="evidence" value="ECO:0007669"/>
    <property type="project" value="InterPro"/>
</dbReference>